<gene>
    <name evidence="3" type="ORF">EHS25_005498</name>
</gene>
<organism evidence="3 4">
    <name type="scientific">Saitozyma podzolica</name>
    <dbReference type="NCBI Taxonomy" id="1890683"/>
    <lineage>
        <taxon>Eukaryota</taxon>
        <taxon>Fungi</taxon>
        <taxon>Dikarya</taxon>
        <taxon>Basidiomycota</taxon>
        <taxon>Agaricomycotina</taxon>
        <taxon>Tremellomycetes</taxon>
        <taxon>Tremellales</taxon>
        <taxon>Trimorphomycetaceae</taxon>
        <taxon>Saitozyma</taxon>
    </lineage>
</organism>
<dbReference type="Proteomes" id="UP000279259">
    <property type="component" value="Unassembled WGS sequence"/>
</dbReference>
<evidence type="ECO:0000313" key="4">
    <source>
        <dbReference type="Proteomes" id="UP000279259"/>
    </source>
</evidence>
<reference evidence="3 4" key="1">
    <citation type="submission" date="2018-11" db="EMBL/GenBank/DDBJ databases">
        <title>Genome sequence of Saitozyma podzolica DSM 27192.</title>
        <authorList>
            <person name="Aliyu H."/>
            <person name="Gorte O."/>
            <person name="Ochsenreither K."/>
        </authorList>
    </citation>
    <scope>NUCLEOTIDE SEQUENCE [LARGE SCALE GENOMIC DNA]</scope>
    <source>
        <strain evidence="3 4">DSM 27192</strain>
    </source>
</reference>
<name>A0A427XYJ3_9TREE</name>
<dbReference type="Pfam" id="PF19016">
    <property type="entry name" value="DUF5745"/>
    <property type="match status" value="1"/>
</dbReference>
<protein>
    <recommendedName>
        <fullName evidence="2">DUF5745 domain-containing protein</fullName>
    </recommendedName>
</protein>
<feature type="domain" description="DUF5745" evidence="2">
    <location>
        <begin position="51"/>
        <end position="99"/>
    </location>
</feature>
<keyword evidence="4" id="KW-1185">Reference proteome</keyword>
<comment type="caution">
    <text evidence="3">The sequence shown here is derived from an EMBL/GenBank/DDBJ whole genome shotgun (WGS) entry which is preliminary data.</text>
</comment>
<evidence type="ECO:0000313" key="3">
    <source>
        <dbReference type="EMBL" id="RSH83883.1"/>
    </source>
</evidence>
<feature type="region of interest" description="Disordered" evidence="1">
    <location>
        <begin position="219"/>
        <end position="238"/>
    </location>
</feature>
<dbReference type="InterPro" id="IPR044039">
    <property type="entry name" value="DUF5745"/>
</dbReference>
<dbReference type="OrthoDB" id="2596754at2759"/>
<dbReference type="EMBL" id="RSCD01000023">
    <property type="protein sequence ID" value="RSH83883.1"/>
    <property type="molecule type" value="Genomic_DNA"/>
</dbReference>
<sequence length="258" mass="27943">MPTPSLPLLHQLLHHLGIPVLPPSLSSTSPSLLLVILEALVDTKLPLPPSTRLCPTQDDEVSVVKCILGVLADDILAMDLTLVDPVRVVQGSELEIAVLVMALAVLAKRQGIGLSLPAPSSQMDRPFWLSDTEDDDPTLADLPPPISPDCSTSPRSLELGARNDVFGGLPDFLHTQDRHESARRNTVDKHATLETHFDMPVVFMPGMDTSSAALNLREHSKPSFHSSHSRSTTSNDRRRTVLQDMLEELGLGLAEGEG</sequence>
<feature type="compositionally biased region" description="Low complexity" evidence="1">
    <location>
        <begin position="223"/>
        <end position="234"/>
    </location>
</feature>
<proteinExistence type="predicted"/>
<dbReference type="AlphaFoldDB" id="A0A427XYJ3"/>
<accession>A0A427XYJ3</accession>
<evidence type="ECO:0000256" key="1">
    <source>
        <dbReference type="SAM" id="MobiDB-lite"/>
    </source>
</evidence>
<evidence type="ECO:0000259" key="2">
    <source>
        <dbReference type="Pfam" id="PF19016"/>
    </source>
</evidence>